<dbReference type="KEGG" id="jag:GJA_1258"/>
<dbReference type="HOGENOM" id="CLU_3217311_0_0_4"/>
<dbReference type="Proteomes" id="UP000027604">
    <property type="component" value="Chromosome I"/>
</dbReference>
<protein>
    <submittedName>
        <fullName evidence="1">Uncharacterized protein</fullName>
    </submittedName>
</protein>
<evidence type="ECO:0000313" key="2">
    <source>
        <dbReference type="Proteomes" id="UP000027604"/>
    </source>
</evidence>
<name>W0V220_9BURK</name>
<dbReference type="AlphaFoldDB" id="W0V220"/>
<keyword evidence="2" id="KW-1185">Reference proteome</keyword>
<accession>W0V220</accession>
<organism evidence="1 2">
    <name type="scientific">Janthinobacterium agaricidamnosum NBRC 102515 = DSM 9628</name>
    <dbReference type="NCBI Taxonomy" id="1349767"/>
    <lineage>
        <taxon>Bacteria</taxon>
        <taxon>Pseudomonadati</taxon>
        <taxon>Pseudomonadota</taxon>
        <taxon>Betaproteobacteria</taxon>
        <taxon>Burkholderiales</taxon>
        <taxon>Oxalobacteraceae</taxon>
        <taxon>Janthinobacterium</taxon>
    </lineage>
</organism>
<gene>
    <name evidence="1" type="ORF">GJA_1258</name>
</gene>
<reference evidence="1 2" key="1">
    <citation type="journal article" date="2015" name="Genome Announc.">
        <title>Genome Sequence of Mushroom Soft-Rot Pathogen Janthinobacterium agaricidamnosum.</title>
        <authorList>
            <person name="Graupner K."/>
            <person name="Lackner G."/>
            <person name="Hertweck C."/>
        </authorList>
    </citation>
    <scope>NUCLEOTIDE SEQUENCE [LARGE SCALE GENOMIC DNA]</scope>
    <source>
        <strain evidence="2">NBRC 102515 / DSM 9628</strain>
    </source>
</reference>
<proteinExistence type="predicted"/>
<dbReference type="EMBL" id="HG322949">
    <property type="protein sequence ID" value="CDG81911.1"/>
    <property type="molecule type" value="Genomic_DNA"/>
</dbReference>
<evidence type="ECO:0000313" key="1">
    <source>
        <dbReference type="EMBL" id="CDG81911.1"/>
    </source>
</evidence>
<dbReference type="PATRIC" id="fig|1349767.4.peg.2976"/>
<sequence length="44" mass="4935">MDIAPKWLLHAVRAELLVRACLGRGYSQSIKKQPFPVPRSSRTG</sequence>